<sequence length="251" mass="25336">MSARVLVVEHQGNAGIGLLSDGLAAGGAELVVVGPDAGRPLPKSLAGFEALIVLGGSMGPEDDAEAPWLPDARALLAEGVANGTPTLGICLGAQLLAVATGGVVATLPGGPEIGLCTASFAEAAPRTAGDPVLGPLAGTEPPVVQWHYLEIAELPPGAELLASSDACRHQAFRLGEAAWGVQFHPEATTPTAEAWVLEDADGLERLGRAAEPIVTAVRDAEPELRRHWGALAERFATLAAAGAAARGHSAA</sequence>
<reference evidence="2 3" key="1">
    <citation type="submission" date="2022-04" db="EMBL/GenBank/DDBJ databases">
        <title>Leucobacter sp. isolated from rhizosphere of garlic.</title>
        <authorList>
            <person name="Won M."/>
            <person name="Lee C.-M."/>
            <person name="Woen H.-Y."/>
            <person name="Kwon S.-W."/>
        </authorList>
    </citation>
    <scope>NUCLEOTIDE SEQUENCE [LARGE SCALE GENOMIC DNA]</scope>
    <source>
        <strain evidence="2 3">H21R-40</strain>
    </source>
</reference>
<proteinExistence type="predicted"/>
<evidence type="ECO:0000259" key="1">
    <source>
        <dbReference type="Pfam" id="PF00117"/>
    </source>
</evidence>
<dbReference type="EMBL" id="CP095045">
    <property type="protein sequence ID" value="UOQ58052.1"/>
    <property type="molecule type" value="Genomic_DNA"/>
</dbReference>
<dbReference type="Pfam" id="PF00117">
    <property type="entry name" value="GATase"/>
    <property type="match status" value="1"/>
</dbReference>
<name>A0ABY4FP41_9MICO</name>
<feature type="domain" description="Glutamine amidotransferase" evidence="1">
    <location>
        <begin position="24"/>
        <end position="197"/>
    </location>
</feature>
<dbReference type="PROSITE" id="PS51273">
    <property type="entry name" value="GATASE_TYPE_1"/>
    <property type="match status" value="1"/>
</dbReference>
<evidence type="ECO:0000313" key="2">
    <source>
        <dbReference type="EMBL" id="UOQ58052.1"/>
    </source>
</evidence>
<gene>
    <name evidence="2" type="ORF">MUN78_04195</name>
</gene>
<evidence type="ECO:0000313" key="3">
    <source>
        <dbReference type="Proteomes" id="UP000831786"/>
    </source>
</evidence>
<dbReference type="PANTHER" id="PTHR42695:SF5">
    <property type="entry name" value="GLUTAMINE AMIDOTRANSFERASE YLR126C-RELATED"/>
    <property type="match status" value="1"/>
</dbReference>
<keyword evidence="2" id="KW-0315">Glutamine amidotransferase</keyword>
<dbReference type="InterPro" id="IPR029062">
    <property type="entry name" value="Class_I_gatase-like"/>
</dbReference>
<dbReference type="SUPFAM" id="SSF52317">
    <property type="entry name" value="Class I glutamine amidotransferase-like"/>
    <property type="match status" value="1"/>
</dbReference>
<accession>A0ABY4FP41</accession>
<dbReference type="InterPro" id="IPR044992">
    <property type="entry name" value="ChyE-like"/>
</dbReference>
<protein>
    <submittedName>
        <fullName evidence="2">Type 1 glutamine amidotransferase</fullName>
    </submittedName>
</protein>
<keyword evidence="3" id="KW-1185">Reference proteome</keyword>
<dbReference type="PANTHER" id="PTHR42695">
    <property type="entry name" value="GLUTAMINE AMIDOTRANSFERASE YLR126C-RELATED"/>
    <property type="match status" value="1"/>
</dbReference>
<dbReference type="CDD" id="cd01741">
    <property type="entry name" value="GATase1_1"/>
    <property type="match status" value="1"/>
</dbReference>
<dbReference type="Proteomes" id="UP000831786">
    <property type="component" value="Chromosome"/>
</dbReference>
<dbReference type="RefSeq" id="WP_244729001.1">
    <property type="nucleotide sequence ID" value="NZ_CP095045.1"/>
</dbReference>
<organism evidence="2 3">
    <name type="scientific">Leucobacter allii</name>
    <dbReference type="NCBI Taxonomy" id="2932247"/>
    <lineage>
        <taxon>Bacteria</taxon>
        <taxon>Bacillati</taxon>
        <taxon>Actinomycetota</taxon>
        <taxon>Actinomycetes</taxon>
        <taxon>Micrococcales</taxon>
        <taxon>Microbacteriaceae</taxon>
        <taxon>Leucobacter</taxon>
    </lineage>
</organism>
<dbReference type="InterPro" id="IPR017926">
    <property type="entry name" value="GATASE"/>
</dbReference>
<dbReference type="Gene3D" id="3.40.50.880">
    <property type="match status" value="1"/>
</dbReference>